<feature type="region of interest" description="Disordered" evidence="1">
    <location>
        <begin position="72"/>
        <end position="110"/>
    </location>
</feature>
<evidence type="ECO:0000313" key="2">
    <source>
        <dbReference type="EMBL" id="KAK0737491.1"/>
    </source>
</evidence>
<feature type="region of interest" description="Disordered" evidence="1">
    <location>
        <begin position="13"/>
        <end position="41"/>
    </location>
</feature>
<protein>
    <submittedName>
        <fullName evidence="2">Uncharacterized protein</fullName>
    </submittedName>
</protein>
<organism evidence="2 3">
    <name type="scientific">Apiosordaria backusii</name>
    <dbReference type="NCBI Taxonomy" id="314023"/>
    <lineage>
        <taxon>Eukaryota</taxon>
        <taxon>Fungi</taxon>
        <taxon>Dikarya</taxon>
        <taxon>Ascomycota</taxon>
        <taxon>Pezizomycotina</taxon>
        <taxon>Sordariomycetes</taxon>
        <taxon>Sordariomycetidae</taxon>
        <taxon>Sordariales</taxon>
        <taxon>Lasiosphaeriaceae</taxon>
        <taxon>Apiosordaria</taxon>
    </lineage>
</organism>
<feature type="compositionally biased region" description="Basic residues" evidence="1">
    <location>
        <begin position="101"/>
        <end position="110"/>
    </location>
</feature>
<name>A0AA40BNL7_9PEZI</name>
<gene>
    <name evidence="2" type="ORF">B0T21DRAFT_410941</name>
</gene>
<evidence type="ECO:0000256" key="1">
    <source>
        <dbReference type="SAM" id="MobiDB-lite"/>
    </source>
</evidence>
<dbReference type="EMBL" id="JAUKTV010000005">
    <property type="protein sequence ID" value="KAK0737491.1"/>
    <property type="molecule type" value="Genomic_DNA"/>
</dbReference>
<sequence length="110" mass="12646">MSFMAHGIYDLLHNLSPTTMPIKPPKSKPPKQPKEDSQPNDWTLLYIQTTQTSYQQRQDHTADIQQSIQDYESAAQKKISQDLGPWASEPPQQQTLPLRPKPSRRSHPEN</sequence>
<dbReference type="AlphaFoldDB" id="A0AA40BNL7"/>
<comment type="caution">
    <text evidence="2">The sequence shown here is derived from an EMBL/GenBank/DDBJ whole genome shotgun (WGS) entry which is preliminary data.</text>
</comment>
<proteinExistence type="predicted"/>
<reference evidence="2" key="1">
    <citation type="submission" date="2023-06" db="EMBL/GenBank/DDBJ databases">
        <title>Genome-scale phylogeny and comparative genomics of the fungal order Sordariales.</title>
        <authorList>
            <consortium name="Lawrence Berkeley National Laboratory"/>
            <person name="Hensen N."/>
            <person name="Bonometti L."/>
            <person name="Westerberg I."/>
            <person name="Brannstrom I.O."/>
            <person name="Guillou S."/>
            <person name="Cros-Aarteil S."/>
            <person name="Calhoun S."/>
            <person name="Haridas S."/>
            <person name="Kuo A."/>
            <person name="Mondo S."/>
            <person name="Pangilinan J."/>
            <person name="Riley R."/>
            <person name="Labutti K."/>
            <person name="Andreopoulos B."/>
            <person name="Lipzen A."/>
            <person name="Chen C."/>
            <person name="Yanf M."/>
            <person name="Daum C."/>
            <person name="Ng V."/>
            <person name="Clum A."/>
            <person name="Steindorff A."/>
            <person name="Ohm R."/>
            <person name="Martin F."/>
            <person name="Silar P."/>
            <person name="Natvig D."/>
            <person name="Lalanne C."/>
            <person name="Gautier V."/>
            <person name="Ament-Velasquez S.L."/>
            <person name="Kruys A."/>
            <person name="Hutchinson M.I."/>
            <person name="Powell A.J."/>
            <person name="Barry K."/>
            <person name="Miller A.N."/>
            <person name="Grigoriev I.V."/>
            <person name="Debuchy R."/>
            <person name="Gladieux P."/>
            <person name="Thoren M.H."/>
            <person name="Johannesson H."/>
        </authorList>
    </citation>
    <scope>NUCLEOTIDE SEQUENCE</scope>
    <source>
        <strain evidence="2">CBS 540.89</strain>
    </source>
</reference>
<dbReference type="Proteomes" id="UP001172159">
    <property type="component" value="Unassembled WGS sequence"/>
</dbReference>
<evidence type="ECO:0000313" key="3">
    <source>
        <dbReference type="Proteomes" id="UP001172159"/>
    </source>
</evidence>
<accession>A0AA40BNL7</accession>
<keyword evidence="3" id="KW-1185">Reference proteome</keyword>